<feature type="domain" description="Glycosyltransferase subfamily 4-like N-terminal" evidence="3">
    <location>
        <begin position="23"/>
        <end position="180"/>
    </location>
</feature>
<evidence type="ECO:0000259" key="2">
    <source>
        <dbReference type="Pfam" id="PF00534"/>
    </source>
</evidence>
<dbReference type="Pfam" id="PF00534">
    <property type="entry name" value="Glycos_transf_1"/>
    <property type="match status" value="1"/>
</dbReference>
<dbReference type="EMBL" id="CAEZTC010000205">
    <property type="protein sequence ID" value="CAB4570625.1"/>
    <property type="molecule type" value="Genomic_DNA"/>
</dbReference>
<dbReference type="PANTHER" id="PTHR46401:SF2">
    <property type="entry name" value="GLYCOSYLTRANSFERASE WBBK-RELATED"/>
    <property type="match status" value="1"/>
</dbReference>
<dbReference type="InterPro" id="IPR001296">
    <property type="entry name" value="Glyco_trans_1"/>
</dbReference>
<reference evidence="4" key="1">
    <citation type="submission" date="2020-05" db="EMBL/GenBank/DDBJ databases">
        <authorList>
            <person name="Chiriac C."/>
            <person name="Salcher M."/>
            <person name="Ghai R."/>
            <person name="Kavagutti S V."/>
        </authorList>
    </citation>
    <scope>NUCLEOTIDE SEQUENCE</scope>
</reference>
<accession>A0A6J6E5X2</accession>
<dbReference type="InterPro" id="IPR028098">
    <property type="entry name" value="Glyco_trans_4-like_N"/>
</dbReference>
<dbReference type="Pfam" id="PF13439">
    <property type="entry name" value="Glyco_transf_4"/>
    <property type="match status" value="1"/>
</dbReference>
<dbReference type="GO" id="GO:0016757">
    <property type="term" value="F:glycosyltransferase activity"/>
    <property type="evidence" value="ECO:0007669"/>
    <property type="project" value="InterPro"/>
</dbReference>
<proteinExistence type="predicted"/>
<dbReference type="CDD" id="cd03809">
    <property type="entry name" value="GT4_MtfB-like"/>
    <property type="match status" value="1"/>
</dbReference>
<dbReference type="PANTHER" id="PTHR46401">
    <property type="entry name" value="GLYCOSYLTRANSFERASE WBBK-RELATED"/>
    <property type="match status" value="1"/>
</dbReference>
<dbReference type="AlphaFoldDB" id="A0A6J6E5X2"/>
<sequence>MRNGKNEGVRIAYTLEQCWRRVPGGTGTSALEVLTELLAIDECDVVGVAGRHRHRPTPGFAPTVPVATFPIGGALLVETWTRLRWPLVESLVDGVDVVHSTTIIPPATHKPLVSTIHDVAFLHHPDFFTARGNKVFRRSLNVNREKATLVLCSSTATMNDCLNLGFSSERLRHVPLGVRTHAVSATDRQRVQQKYGLPDEFVLFVGTVEPRKNLARLVAALESLPHAPALVIAGIEGWGEAQFATSHEVHPIGYVAAEDLPALYSLCTVFAFPSILEGYGLPVIEAMAHGAPVVTSRGTSTEEVAGGAAVLVDPLDVASIASGIRTALNGRDDLIAQGYARAQQLPWSATAALTVEAYRDAMEMRS</sequence>
<evidence type="ECO:0000256" key="1">
    <source>
        <dbReference type="ARBA" id="ARBA00022679"/>
    </source>
</evidence>
<dbReference type="GO" id="GO:0009103">
    <property type="term" value="P:lipopolysaccharide biosynthetic process"/>
    <property type="evidence" value="ECO:0007669"/>
    <property type="project" value="TreeGrafter"/>
</dbReference>
<dbReference type="Gene3D" id="3.40.50.2000">
    <property type="entry name" value="Glycogen Phosphorylase B"/>
    <property type="match status" value="2"/>
</dbReference>
<feature type="domain" description="Glycosyl transferase family 1" evidence="2">
    <location>
        <begin position="192"/>
        <end position="332"/>
    </location>
</feature>
<organism evidence="4">
    <name type="scientific">freshwater metagenome</name>
    <dbReference type="NCBI Taxonomy" id="449393"/>
    <lineage>
        <taxon>unclassified sequences</taxon>
        <taxon>metagenomes</taxon>
        <taxon>ecological metagenomes</taxon>
    </lineage>
</organism>
<dbReference type="SUPFAM" id="SSF53756">
    <property type="entry name" value="UDP-Glycosyltransferase/glycogen phosphorylase"/>
    <property type="match status" value="1"/>
</dbReference>
<gene>
    <name evidence="4" type="ORF">UFOPK1572_01339</name>
</gene>
<name>A0A6J6E5X2_9ZZZZ</name>
<evidence type="ECO:0000313" key="4">
    <source>
        <dbReference type="EMBL" id="CAB4570625.1"/>
    </source>
</evidence>
<evidence type="ECO:0000259" key="3">
    <source>
        <dbReference type="Pfam" id="PF13439"/>
    </source>
</evidence>
<protein>
    <submittedName>
        <fullName evidence="4">Unannotated protein</fullName>
    </submittedName>
</protein>
<keyword evidence="1" id="KW-0808">Transferase</keyword>